<feature type="region of interest" description="Disordered" evidence="4">
    <location>
        <begin position="63"/>
        <end position="94"/>
    </location>
</feature>
<reference evidence="6 7" key="1">
    <citation type="submission" date="2020-04" db="EMBL/GenBank/DDBJ databases">
        <title>Plant Genome Project.</title>
        <authorList>
            <person name="Zhang R.-G."/>
        </authorList>
    </citation>
    <scope>NUCLEOTIDE SEQUENCE [LARGE SCALE GENOMIC DNA]</scope>
    <source>
        <strain evidence="6">YNK0</strain>
        <tissue evidence="6">Leaf</tissue>
    </source>
</reference>
<dbReference type="GO" id="GO:0046872">
    <property type="term" value="F:metal ion binding"/>
    <property type="evidence" value="ECO:0007669"/>
    <property type="project" value="UniProtKB-KW"/>
</dbReference>
<dbReference type="OMA" id="LTFYSET"/>
<dbReference type="GO" id="GO:0016702">
    <property type="term" value="F:oxidoreductase activity, acting on single donors with incorporation of molecular oxygen, incorporation of two atoms of oxygen"/>
    <property type="evidence" value="ECO:0007669"/>
    <property type="project" value="InterPro"/>
</dbReference>
<dbReference type="PRINTS" id="PR00468">
    <property type="entry name" value="PLTLPOXGNASE"/>
</dbReference>
<dbReference type="Pfam" id="PF00305">
    <property type="entry name" value="Lipoxygenase"/>
    <property type="match status" value="1"/>
</dbReference>
<dbReference type="InterPro" id="IPR027433">
    <property type="entry name" value="Lipoxygenase_dom_3"/>
</dbReference>
<organism evidence="6 7">
    <name type="scientific">Tetracentron sinense</name>
    <name type="common">Spur-leaf</name>
    <dbReference type="NCBI Taxonomy" id="13715"/>
    <lineage>
        <taxon>Eukaryota</taxon>
        <taxon>Viridiplantae</taxon>
        <taxon>Streptophyta</taxon>
        <taxon>Embryophyta</taxon>
        <taxon>Tracheophyta</taxon>
        <taxon>Spermatophyta</taxon>
        <taxon>Magnoliopsida</taxon>
        <taxon>Trochodendrales</taxon>
        <taxon>Trochodendraceae</taxon>
        <taxon>Tetracentron</taxon>
    </lineage>
</organism>
<evidence type="ECO:0000256" key="1">
    <source>
        <dbReference type="ARBA" id="ARBA00022723"/>
    </source>
</evidence>
<dbReference type="OrthoDB" id="1647310at2759"/>
<comment type="caution">
    <text evidence="6">The sequence shown here is derived from an EMBL/GenBank/DDBJ whole genome shotgun (WGS) entry which is preliminary data.</text>
</comment>
<sequence length="248" mass="28618">MVTRRILCLFVCVEQSYLPSDTLDGLKRLREKELEILRGTGVGERKTFERMYDYDKYNDLGDPDSKEELARPILGGKEHPYPRRCRTGRDRSDKDLLSEKRGSSVYVPRDEAFSEVKQRTIKTNLISSMLHALRSLHPSIIDNLPSTFTADTLSSMLQELIDNVAFPSFTAIDSLYQGGLPLSTPKNGIFQSFPQRIKNFFKAARDYILQFKTPKMIERDRFSWFRDDEFSRQTLAGLNPYSIQLVTV</sequence>
<dbReference type="InterPro" id="IPR001246">
    <property type="entry name" value="LipOase_plant"/>
</dbReference>
<evidence type="ECO:0000313" key="7">
    <source>
        <dbReference type="Proteomes" id="UP000655225"/>
    </source>
</evidence>
<dbReference type="PROSITE" id="PS51393">
    <property type="entry name" value="LIPOXYGENASE_3"/>
    <property type="match status" value="1"/>
</dbReference>
<dbReference type="SUPFAM" id="SSF48484">
    <property type="entry name" value="Lipoxigenase"/>
    <property type="match status" value="1"/>
</dbReference>
<dbReference type="InterPro" id="IPR036226">
    <property type="entry name" value="LipOase_C_sf"/>
</dbReference>
<feature type="domain" description="Lipoxygenase" evidence="5">
    <location>
        <begin position="16"/>
        <end position="248"/>
    </location>
</feature>
<dbReference type="PANTHER" id="PTHR11771">
    <property type="entry name" value="LIPOXYGENASE"/>
    <property type="match status" value="1"/>
</dbReference>
<evidence type="ECO:0000259" key="5">
    <source>
        <dbReference type="PROSITE" id="PS51393"/>
    </source>
</evidence>
<dbReference type="InterPro" id="IPR013819">
    <property type="entry name" value="LipOase_C"/>
</dbReference>
<evidence type="ECO:0000256" key="2">
    <source>
        <dbReference type="ARBA" id="ARBA00022964"/>
    </source>
</evidence>
<accession>A0A835CXU9</accession>
<dbReference type="EMBL" id="JABCRI010000539">
    <property type="protein sequence ID" value="KAF8369736.1"/>
    <property type="molecule type" value="Genomic_DNA"/>
</dbReference>
<evidence type="ECO:0000256" key="3">
    <source>
        <dbReference type="ARBA" id="ARBA00023002"/>
    </source>
</evidence>
<keyword evidence="7" id="KW-1185">Reference proteome</keyword>
<dbReference type="InterPro" id="IPR000907">
    <property type="entry name" value="LipOase"/>
</dbReference>
<keyword evidence="3" id="KW-0560">Oxidoreductase</keyword>
<evidence type="ECO:0000256" key="4">
    <source>
        <dbReference type="SAM" id="MobiDB-lite"/>
    </source>
</evidence>
<name>A0A835CXU9_TETSI</name>
<dbReference type="AlphaFoldDB" id="A0A835CXU9"/>
<gene>
    <name evidence="6" type="ORF">HHK36_032239</name>
</gene>
<keyword evidence="2" id="KW-0223">Dioxygenase</keyword>
<dbReference type="Gene3D" id="4.10.372.10">
    <property type="entry name" value="Lipoxygenase-1, Domain 3"/>
    <property type="match status" value="1"/>
</dbReference>
<dbReference type="Proteomes" id="UP000655225">
    <property type="component" value="Unassembled WGS sequence"/>
</dbReference>
<evidence type="ECO:0000313" key="6">
    <source>
        <dbReference type="EMBL" id="KAF8369736.1"/>
    </source>
</evidence>
<proteinExistence type="predicted"/>
<dbReference type="Gene3D" id="4.10.375.10">
    <property type="entry name" value="Lipoxygenase-1, Domain 2"/>
    <property type="match status" value="1"/>
</dbReference>
<dbReference type="GO" id="GO:0034440">
    <property type="term" value="P:lipid oxidation"/>
    <property type="evidence" value="ECO:0007669"/>
    <property type="project" value="InterPro"/>
</dbReference>
<protein>
    <recommendedName>
        <fullName evidence="5">Lipoxygenase domain-containing protein</fullName>
    </recommendedName>
</protein>
<keyword evidence="1" id="KW-0479">Metal-binding</keyword>